<dbReference type="GO" id="GO:0003700">
    <property type="term" value="F:DNA-binding transcription factor activity"/>
    <property type="evidence" value="ECO:0007669"/>
    <property type="project" value="InterPro"/>
</dbReference>
<accession>A0A6I5A286</accession>
<comment type="similarity">
    <text evidence="1">Belongs to the LysR transcriptional regulatory family.</text>
</comment>
<dbReference type="PANTHER" id="PTHR30419">
    <property type="entry name" value="HTH-TYPE TRANSCRIPTIONAL REGULATOR YBHD"/>
    <property type="match status" value="1"/>
</dbReference>
<dbReference type="SUPFAM" id="SSF53850">
    <property type="entry name" value="Periplasmic binding protein-like II"/>
    <property type="match status" value="1"/>
</dbReference>
<reference evidence="6 7" key="1">
    <citation type="submission" date="2019-11" db="EMBL/GenBank/DDBJ databases">
        <title>Genome sequences of 17 halophilic strains isolated from different environments.</title>
        <authorList>
            <person name="Furrow R.E."/>
        </authorList>
    </citation>
    <scope>NUCLEOTIDE SEQUENCE [LARGE SCALE GENOMIC DNA]</scope>
    <source>
        <strain evidence="6 7">22514_16_FS</strain>
    </source>
</reference>
<dbReference type="GO" id="GO:0003677">
    <property type="term" value="F:DNA binding"/>
    <property type="evidence" value="ECO:0007669"/>
    <property type="project" value="UniProtKB-KW"/>
</dbReference>
<keyword evidence="2" id="KW-0805">Transcription regulation</keyword>
<dbReference type="EMBL" id="WMEQ01000011">
    <property type="protein sequence ID" value="MYL34702.1"/>
    <property type="molecule type" value="Genomic_DNA"/>
</dbReference>
<dbReference type="InterPro" id="IPR050950">
    <property type="entry name" value="HTH-type_LysR_regulators"/>
</dbReference>
<evidence type="ECO:0000256" key="4">
    <source>
        <dbReference type="ARBA" id="ARBA00023163"/>
    </source>
</evidence>
<evidence type="ECO:0000256" key="3">
    <source>
        <dbReference type="ARBA" id="ARBA00023125"/>
    </source>
</evidence>
<dbReference type="OrthoDB" id="9803735at2"/>
<evidence type="ECO:0000313" key="6">
    <source>
        <dbReference type="EMBL" id="MYL34702.1"/>
    </source>
</evidence>
<evidence type="ECO:0000256" key="2">
    <source>
        <dbReference type="ARBA" id="ARBA00023015"/>
    </source>
</evidence>
<dbReference type="CDD" id="cd08438">
    <property type="entry name" value="PBP2_CidR"/>
    <property type="match status" value="1"/>
</dbReference>
<gene>
    <name evidence="6" type="ORF">GLW05_13980</name>
</gene>
<dbReference type="Pfam" id="PF00126">
    <property type="entry name" value="HTH_1"/>
    <property type="match status" value="1"/>
</dbReference>
<proteinExistence type="inferred from homology"/>
<dbReference type="FunFam" id="1.10.10.10:FF:000001">
    <property type="entry name" value="LysR family transcriptional regulator"/>
    <property type="match status" value="1"/>
</dbReference>
<sequence length="293" mass="33560">MDIRHLQYFLEVSQQQSFTKAAQHLNVSQPALSKMIRNLEENLEVTLLDRSNKQIQLTDAGQAVLEQAQRVLGMMEDLTTSLYDTIHLQKGAISFGLPPLIGTLFFPEIIANFRQTYPGISIQITEYGAKKMEQSLIEGHVELAIAVAPVDQSIFESIPFTEEKMKVVIPNHHTLASLERIELKELSKEKFILFQEDFAMHDLVRNHCLEKGFIPHIELESSQWDFIVEMVRANMGIAILPESICAKIHSKDVKDIPLTNPSIPWKLELIIKKDRYLSFATREFIQFIKDSRS</sequence>
<name>A0A6I5A286_9BACI</name>
<comment type="caution">
    <text evidence="6">The sequence shown here is derived from an EMBL/GenBank/DDBJ whole genome shotgun (WGS) entry which is preliminary data.</text>
</comment>
<dbReference type="RefSeq" id="WP_160847096.1">
    <property type="nucleotide sequence ID" value="NZ_WMEQ01000011.1"/>
</dbReference>
<dbReference type="Gene3D" id="3.40.190.290">
    <property type="match status" value="1"/>
</dbReference>
<dbReference type="Gene3D" id="1.10.10.10">
    <property type="entry name" value="Winged helix-like DNA-binding domain superfamily/Winged helix DNA-binding domain"/>
    <property type="match status" value="1"/>
</dbReference>
<dbReference type="InterPro" id="IPR000847">
    <property type="entry name" value="LysR_HTH_N"/>
</dbReference>
<dbReference type="PROSITE" id="PS50931">
    <property type="entry name" value="HTH_LYSR"/>
    <property type="match status" value="1"/>
</dbReference>
<organism evidence="6 7">
    <name type="scientific">Pontibacillus yanchengensis</name>
    <dbReference type="NCBI Taxonomy" id="462910"/>
    <lineage>
        <taxon>Bacteria</taxon>
        <taxon>Bacillati</taxon>
        <taxon>Bacillota</taxon>
        <taxon>Bacilli</taxon>
        <taxon>Bacillales</taxon>
        <taxon>Bacillaceae</taxon>
        <taxon>Pontibacillus</taxon>
    </lineage>
</organism>
<dbReference type="Proteomes" id="UP000468638">
    <property type="component" value="Unassembled WGS sequence"/>
</dbReference>
<dbReference type="SUPFAM" id="SSF46785">
    <property type="entry name" value="Winged helix' DNA-binding domain"/>
    <property type="match status" value="1"/>
</dbReference>
<dbReference type="InterPro" id="IPR036388">
    <property type="entry name" value="WH-like_DNA-bd_sf"/>
</dbReference>
<evidence type="ECO:0000313" key="7">
    <source>
        <dbReference type="Proteomes" id="UP000468638"/>
    </source>
</evidence>
<dbReference type="AlphaFoldDB" id="A0A6I5A286"/>
<evidence type="ECO:0000256" key="1">
    <source>
        <dbReference type="ARBA" id="ARBA00009437"/>
    </source>
</evidence>
<dbReference type="InterPro" id="IPR036390">
    <property type="entry name" value="WH_DNA-bd_sf"/>
</dbReference>
<evidence type="ECO:0000259" key="5">
    <source>
        <dbReference type="PROSITE" id="PS50931"/>
    </source>
</evidence>
<keyword evidence="4" id="KW-0804">Transcription</keyword>
<dbReference type="Pfam" id="PF03466">
    <property type="entry name" value="LysR_substrate"/>
    <property type="match status" value="1"/>
</dbReference>
<dbReference type="InterPro" id="IPR005119">
    <property type="entry name" value="LysR_subst-bd"/>
</dbReference>
<dbReference type="PRINTS" id="PR00039">
    <property type="entry name" value="HTHLYSR"/>
</dbReference>
<dbReference type="PANTHER" id="PTHR30419:SF8">
    <property type="entry name" value="NITROGEN ASSIMILATION TRANSCRIPTIONAL ACTIVATOR-RELATED"/>
    <property type="match status" value="1"/>
</dbReference>
<keyword evidence="3" id="KW-0238">DNA-binding</keyword>
<protein>
    <submittedName>
        <fullName evidence="6">LysR family transcriptional regulator</fullName>
    </submittedName>
</protein>
<dbReference type="GO" id="GO:0005829">
    <property type="term" value="C:cytosol"/>
    <property type="evidence" value="ECO:0007669"/>
    <property type="project" value="TreeGrafter"/>
</dbReference>
<feature type="domain" description="HTH lysR-type" evidence="5">
    <location>
        <begin position="1"/>
        <end position="58"/>
    </location>
</feature>